<evidence type="ECO:0008006" key="5">
    <source>
        <dbReference type="Google" id="ProtNLM"/>
    </source>
</evidence>
<sequence>MALNTKKSISITGESKINGQQVIYLNADVTTDSAGNTNINQSITDQNLYRQNRVECRKDVDDFQERVWAIEDELLNEVEEQA</sequence>
<protein>
    <recommendedName>
        <fullName evidence="5">Prophage protein</fullName>
    </recommendedName>
</protein>
<reference evidence="1" key="2">
    <citation type="submission" date="2023-03" db="EMBL/GenBank/DDBJ databases">
        <authorList>
            <person name="Shen W."/>
            <person name="Cai J."/>
        </authorList>
    </citation>
    <scope>NUCLEOTIDE SEQUENCE</scope>
    <source>
        <strain evidence="1">K69-2</strain>
    </source>
</reference>
<dbReference type="Proteomes" id="UP000516696">
    <property type="component" value="Chromosome"/>
</dbReference>
<dbReference type="EMBL" id="CP050485">
    <property type="protein sequence ID" value="QOG27009.1"/>
    <property type="molecule type" value="Genomic_DNA"/>
</dbReference>
<dbReference type="Proteomes" id="UP001183682">
    <property type="component" value="Unassembled WGS sequence"/>
</dbReference>
<dbReference type="AlphaFoldDB" id="A0AAE4HQ12"/>
<evidence type="ECO:0000313" key="3">
    <source>
        <dbReference type="Proteomes" id="UP000516696"/>
    </source>
</evidence>
<evidence type="ECO:0000313" key="1">
    <source>
        <dbReference type="EMBL" id="MDT2690763.1"/>
    </source>
</evidence>
<accession>A0AAE4HQ12</accession>
<organism evidence="1 4">
    <name type="scientific">Enterococcus gallinarum</name>
    <dbReference type="NCBI Taxonomy" id="1353"/>
    <lineage>
        <taxon>Bacteria</taxon>
        <taxon>Bacillati</taxon>
        <taxon>Bacillota</taxon>
        <taxon>Bacilli</taxon>
        <taxon>Lactobacillales</taxon>
        <taxon>Enterococcaceae</taxon>
        <taxon>Enterococcus</taxon>
    </lineage>
</organism>
<dbReference type="RefSeq" id="WP_123836382.1">
    <property type="nucleotide sequence ID" value="NZ_CP050485.1"/>
</dbReference>
<dbReference type="EMBL" id="JARPZN010000007">
    <property type="protein sequence ID" value="MDT2690763.1"/>
    <property type="molecule type" value="Genomic_DNA"/>
</dbReference>
<proteinExistence type="predicted"/>
<evidence type="ECO:0000313" key="4">
    <source>
        <dbReference type="Proteomes" id="UP001183682"/>
    </source>
</evidence>
<name>A0AAE4HQ12_ENTGA</name>
<reference evidence="2 3" key="1">
    <citation type="submission" date="2020-03" db="EMBL/GenBank/DDBJ databases">
        <title>Characterization of ganglioside-mimicking enterococci.</title>
        <authorList>
            <person name="Patry R.T."/>
            <person name="Nothaft H."/>
            <person name="Bridger R."/>
            <person name="Shajahan A."/>
            <person name="Huynh S."/>
            <person name="Sanchez S."/>
            <person name="Azadi P."/>
            <person name="Cooper K."/>
            <person name="Miller W.G."/>
            <person name="Parker C.T."/>
            <person name="Wells L."/>
            <person name="Szymanski C.M."/>
        </authorList>
    </citation>
    <scope>NUCLEOTIDE SEQUENCE [LARGE SCALE GENOMIC DNA]</scope>
    <source>
        <strain evidence="2 3">EGM181</strain>
    </source>
</reference>
<gene>
    <name evidence="2" type="ORF">EGM181_07005</name>
    <name evidence="1" type="ORF">P7E30_11195</name>
</gene>
<evidence type="ECO:0000313" key="2">
    <source>
        <dbReference type="EMBL" id="QOG27009.1"/>
    </source>
</evidence>